<keyword evidence="2" id="KW-0472">Membrane</keyword>
<name>A0A8D9E5A9_9HEMI</name>
<evidence type="ECO:0000313" key="3">
    <source>
        <dbReference type="EMBL" id="CAG6739889.1"/>
    </source>
</evidence>
<evidence type="ECO:0000256" key="2">
    <source>
        <dbReference type="SAM" id="Phobius"/>
    </source>
</evidence>
<feature type="compositionally biased region" description="Polar residues" evidence="1">
    <location>
        <begin position="75"/>
        <end position="93"/>
    </location>
</feature>
<dbReference type="EMBL" id="HBUF01415958">
    <property type="protein sequence ID" value="CAG6739889.1"/>
    <property type="molecule type" value="Transcribed_RNA"/>
</dbReference>
<feature type="region of interest" description="Disordered" evidence="1">
    <location>
        <begin position="73"/>
        <end position="93"/>
    </location>
</feature>
<accession>A0A8D9E5A9</accession>
<feature type="transmembrane region" description="Helical" evidence="2">
    <location>
        <begin position="20"/>
        <end position="45"/>
    </location>
</feature>
<evidence type="ECO:0000256" key="1">
    <source>
        <dbReference type="SAM" id="MobiDB-lite"/>
    </source>
</evidence>
<proteinExistence type="predicted"/>
<keyword evidence="2" id="KW-1133">Transmembrane helix</keyword>
<reference evidence="3" key="1">
    <citation type="submission" date="2021-05" db="EMBL/GenBank/DDBJ databases">
        <authorList>
            <person name="Alioto T."/>
            <person name="Alioto T."/>
            <person name="Gomez Garrido J."/>
        </authorList>
    </citation>
    <scope>NUCLEOTIDE SEQUENCE</scope>
</reference>
<keyword evidence="2" id="KW-0812">Transmembrane</keyword>
<organism evidence="3">
    <name type="scientific">Cacopsylla melanoneura</name>
    <dbReference type="NCBI Taxonomy" id="428564"/>
    <lineage>
        <taxon>Eukaryota</taxon>
        <taxon>Metazoa</taxon>
        <taxon>Ecdysozoa</taxon>
        <taxon>Arthropoda</taxon>
        <taxon>Hexapoda</taxon>
        <taxon>Insecta</taxon>
        <taxon>Pterygota</taxon>
        <taxon>Neoptera</taxon>
        <taxon>Paraneoptera</taxon>
        <taxon>Hemiptera</taxon>
        <taxon>Sternorrhyncha</taxon>
        <taxon>Psylloidea</taxon>
        <taxon>Psyllidae</taxon>
        <taxon>Psyllinae</taxon>
        <taxon>Cacopsylla</taxon>
    </lineage>
</organism>
<protein>
    <submittedName>
        <fullName evidence="3">Uncharacterized protein</fullName>
    </submittedName>
</protein>
<dbReference type="AlphaFoldDB" id="A0A8D9E5A9"/>
<sequence length="127" mass="13744">MRHCFNRWQAEQCLADTVCLFGPLCAGVVVLAVSVLVSSCAICRWSRRVSKPSSKGVTVTVTPKENVYDTLPCKGNTTSEESVSGSADESLSENPQECIPCQRRLCKTPSGNVINIIVILASMCCRC</sequence>